<evidence type="ECO:0000313" key="3">
    <source>
        <dbReference type="Proteomes" id="UP000244162"/>
    </source>
</evidence>
<dbReference type="InterPro" id="IPR011008">
    <property type="entry name" value="Dimeric_a/b-barrel"/>
</dbReference>
<name>A0A2T5G211_9SPHN</name>
<dbReference type="InterPro" id="IPR050744">
    <property type="entry name" value="AI-2_Isomerase_LsrG"/>
</dbReference>
<dbReference type="PANTHER" id="PTHR33336:SF3">
    <property type="entry name" value="ABM DOMAIN-CONTAINING PROTEIN"/>
    <property type="match status" value="1"/>
</dbReference>
<proteinExistence type="predicted"/>
<dbReference type="InterPro" id="IPR007138">
    <property type="entry name" value="ABM_dom"/>
</dbReference>
<keyword evidence="3" id="KW-1185">Reference proteome</keyword>
<dbReference type="PANTHER" id="PTHR33336">
    <property type="entry name" value="QUINOL MONOOXYGENASE YGIN-RELATED"/>
    <property type="match status" value="1"/>
</dbReference>
<accession>A0A2T5G211</accession>
<dbReference type="EMBL" id="NWBU01000004">
    <property type="protein sequence ID" value="PTQ13160.1"/>
    <property type="molecule type" value="Genomic_DNA"/>
</dbReference>
<dbReference type="GO" id="GO:0005829">
    <property type="term" value="C:cytosol"/>
    <property type="evidence" value="ECO:0007669"/>
    <property type="project" value="TreeGrafter"/>
</dbReference>
<dbReference type="Pfam" id="PF03992">
    <property type="entry name" value="ABM"/>
    <property type="match status" value="1"/>
</dbReference>
<keyword evidence="2" id="KW-0503">Monooxygenase</keyword>
<sequence length="119" mass="12984">METLMVPLTHIAFIRARPGCSQALGRRLAGLIAPSRAEPGCIAYDVHQSNEDPDLWFVHENWRSPEELAAHLERPHMQHFANELPALIKGDLTLGSFTRTSAAAFPQTASAASAPPECV</sequence>
<organism evidence="2 3">
    <name type="scientific">Sphingomonas oleivorans</name>
    <dbReference type="NCBI Taxonomy" id="1735121"/>
    <lineage>
        <taxon>Bacteria</taxon>
        <taxon>Pseudomonadati</taxon>
        <taxon>Pseudomonadota</taxon>
        <taxon>Alphaproteobacteria</taxon>
        <taxon>Sphingomonadales</taxon>
        <taxon>Sphingomonadaceae</taxon>
        <taxon>Sphingomonas</taxon>
    </lineage>
</organism>
<dbReference type="GO" id="GO:0004497">
    <property type="term" value="F:monooxygenase activity"/>
    <property type="evidence" value="ECO:0007669"/>
    <property type="project" value="UniProtKB-KW"/>
</dbReference>
<keyword evidence="2" id="KW-0560">Oxidoreductase</keyword>
<dbReference type="OrthoDB" id="7568209at2"/>
<dbReference type="PROSITE" id="PS51725">
    <property type="entry name" value="ABM"/>
    <property type="match status" value="1"/>
</dbReference>
<gene>
    <name evidence="2" type="ORF">CLG96_03250</name>
</gene>
<dbReference type="SUPFAM" id="SSF54909">
    <property type="entry name" value="Dimeric alpha+beta barrel"/>
    <property type="match status" value="1"/>
</dbReference>
<evidence type="ECO:0000313" key="2">
    <source>
        <dbReference type="EMBL" id="PTQ13160.1"/>
    </source>
</evidence>
<comment type="caution">
    <text evidence="2">The sequence shown here is derived from an EMBL/GenBank/DDBJ whole genome shotgun (WGS) entry which is preliminary data.</text>
</comment>
<dbReference type="Gene3D" id="3.30.70.100">
    <property type="match status" value="1"/>
</dbReference>
<dbReference type="AlphaFoldDB" id="A0A2T5G211"/>
<feature type="domain" description="ABM" evidence="1">
    <location>
        <begin position="8"/>
        <end position="97"/>
    </location>
</feature>
<protein>
    <submittedName>
        <fullName evidence="2">Antibiotic biosynthesis monooxygenase</fullName>
    </submittedName>
</protein>
<reference evidence="2 3" key="1">
    <citation type="submission" date="2017-09" db="EMBL/GenBank/DDBJ databases">
        <title>Sphingomonas panjinensis sp.nov., isolated from oil-contaminated soil.</title>
        <authorList>
            <person name="Wang L."/>
            <person name="Chen L."/>
        </authorList>
    </citation>
    <scope>NUCLEOTIDE SEQUENCE [LARGE SCALE GENOMIC DNA]</scope>
    <source>
        <strain evidence="2 3">FW-11</strain>
    </source>
</reference>
<evidence type="ECO:0000259" key="1">
    <source>
        <dbReference type="PROSITE" id="PS51725"/>
    </source>
</evidence>
<dbReference type="Proteomes" id="UP000244162">
    <property type="component" value="Unassembled WGS sequence"/>
</dbReference>